<comment type="caution">
    <text evidence="2">The sequence shown here is derived from an EMBL/GenBank/DDBJ whole genome shotgun (WGS) entry which is preliminary data.</text>
</comment>
<reference evidence="4" key="3">
    <citation type="submission" date="2015-08" db="EMBL/GenBank/DDBJ databases">
        <title>Draft Genome Sequence of a Heterotrophic Facultative Anaerobic Bacterium Ardenticatena maritima Strain 110S.</title>
        <authorList>
            <person name="Kawaichi S."/>
            <person name="Yoshida T."/>
            <person name="Sako Y."/>
            <person name="Nakamura R."/>
        </authorList>
    </citation>
    <scope>NUCLEOTIDE SEQUENCE [LARGE SCALE GENOMIC DNA]</scope>
    <source>
        <strain evidence="4">110S</strain>
    </source>
</reference>
<dbReference type="EMBL" id="LGKN01000005">
    <property type="protein sequence ID" value="KPL87950.1"/>
    <property type="molecule type" value="Genomic_DNA"/>
</dbReference>
<organism evidence="2 4">
    <name type="scientific">Ardenticatena maritima</name>
    <dbReference type="NCBI Taxonomy" id="872965"/>
    <lineage>
        <taxon>Bacteria</taxon>
        <taxon>Bacillati</taxon>
        <taxon>Chloroflexota</taxon>
        <taxon>Ardenticatenia</taxon>
        <taxon>Ardenticatenales</taxon>
        <taxon>Ardenticatenaceae</taxon>
        <taxon>Ardenticatena</taxon>
    </lineage>
</organism>
<dbReference type="Gene3D" id="1.20.120.450">
    <property type="entry name" value="dinb family like domain"/>
    <property type="match status" value="1"/>
</dbReference>
<dbReference type="STRING" id="872965.SE16_10520"/>
<feature type="domain" description="DinB-like" evidence="1">
    <location>
        <begin position="7"/>
        <end position="147"/>
    </location>
</feature>
<proteinExistence type="predicted"/>
<sequence>MSDLVRRLEANRNAFTSFLKTINEERANRPLPHNPNWRIRDVLAHLAASEAGMLKMVQIMVAKKGYQFRPYNRDELNAQRVAERADKPLDEILAEWNTARQQMIETVKQLTDEELAYQGSDGGSNWGDFTTRDIIETAIRHTEDHMKDLVMTLLHL</sequence>
<dbReference type="EMBL" id="BBZA01000015">
    <property type="protein sequence ID" value="GAP61846.1"/>
    <property type="molecule type" value="Genomic_DNA"/>
</dbReference>
<evidence type="ECO:0000259" key="1">
    <source>
        <dbReference type="Pfam" id="PF12867"/>
    </source>
</evidence>
<keyword evidence="4" id="KW-1185">Reference proteome</keyword>
<accession>A0A0M8K7D6</accession>
<dbReference type="OrthoDB" id="9793216at2"/>
<dbReference type="InterPro" id="IPR024775">
    <property type="entry name" value="DinB-like"/>
</dbReference>
<evidence type="ECO:0000313" key="5">
    <source>
        <dbReference type="Proteomes" id="UP000050502"/>
    </source>
</evidence>
<dbReference type="InterPro" id="IPR034660">
    <property type="entry name" value="DinB/YfiT-like"/>
</dbReference>
<reference evidence="2 4" key="1">
    <citation type="journal article" date="2015" name="Genome Announc.">
        <title>Draft Genome Sequence of a Heterotrophic Facultative Anaerobic Thermophilic Bacterium, Ardenticatena maritima Strain 110ST.</title>
        <authorList>
            <person name="Kawaichi S."/>
            <person name="Yoshida T."/>
            <person name="Sako Y."/>
            <person name="Nakamura R."/>
        </authorList>
    </citation>
    <scope>NUCLEOTIDE SEQUENCE [LARGE SCALE GENOMIC DNA]</scope>
    <source>
        <strain evidence="2 4">110S</strain>
    </source>
</reference>
<dbReference type="Proteomes" id="UP000037784">
    <property type="component" value="Unassembled WGS sequence"/>
</dbReference>
<evidence type="ECO:0000313" key="3">
    <source>
        <dbReference type="EMBL" id="KPL87950.1"/>
    </source>
</evidence>
<dbReference type="RefSeq" id="WP_054491781.1">
    <property type="nucleotide sequence ID" value="NZ_BBZA01000015.1"/>
</dbReference>
<dbReference type="Proteomes" id="UP000050502">
    <property type="component" value="Unassembled WGS sequence"/>
</dbReference>
<dbReference type="Pfam" id="PF12867">
    <property type="entry name" value="DinB_2"/>
    <property type="match status" value="1"/>
</dbReference>
<evidence type="ECO:0000313" key="2">
    <source>
        <dbReference type="EMBL" id="GAP61846.1"/>
    </source>
</evidence>
<name>A0A0M8K7D6_9CHLR</name>
<dbReference type="SUPFAM" id="SSF109854">
    <property type="entry name" value="DinB/YfiT-like putative metalloenzymes"/>
    <property type="match status" value="1"/>
</dbReference>
<gene>
    <name evidence="2" type="ORF">ARMA_0269</name>
    <name evidence="3" type="ORF">SE16_10520</name>
</gene>
<dbReference type="AlphaFoldDB" id="A0A0M8K7D6"/>
<reference evidence="3 5" key="2">
    <citation type="submission" date="2015-07" db="EMBL/GenBank/DDBJ databases">
        <title>Whole genome sequence of Ardenticatena maritima DSM 23922.</title>
        <authorList>
            <person name="Hemp J."/>
            <person name="Ward L.M."/>
            <person name="Pace L.A."/>
            <person name="Fischer W.W."/>
        </authorList>
    </citation>
    <scope>NUCLEOTIDE SEQUENCE [LARGE SCALE GENOMIC DNA]</scope>
    <source>
        <strain evidence="3 5">110S</strain>
    </source>
</reference>
<evidence type="ECO:0000313" key="4">
    <source>
        <dbReference type="Proteomes" id="UP000037784"/>
    </source>
</evidence>
<dbReference type="InParanoid" id="A0A0M8K7D6"/>
<protein>
    <recommendedName>
        <fullName evidence="1">DinB-like domain-containing protein</fullName>
    </recommendedName>
</protein>